<proteinExistence type="predicted"/>
<dbReference type="GO" id="GO:0016787">
    <property type="term" value="F:hydrolase activity"/>
    <property type="evidence" value="ECO:0007669"/>
    <property type="project" value="UniProtKB-KW"/>
</dbReference>
<reference evidence="1" key="1">
    <citation type="submission" date="2020-04" db="EMBL/GenBank/DDBJ databases">
        <authorList>
            <person name="Zhang T."/>
        </authorList>
    </citation>
    <scope>NUCLEOTIDE SEQUENCE</scope>
    <source>
        <strain evidence="1">HKST-UBA15</strain>
    </source>
</reference>
<name>A0A955L1E7_9BACT</name>
<organism evidence="1 2">
    <name type="scientific">Candidatus Dojkabacteria bacterium</name>
    <dbReference type="NCBI Taxonomy" id="2099670"/>
    <lineage>
        <taxon>Bacteria</taxon>
        <taxon>Candidatus Dojkabacteria</taxon>
    </lineage>
</organism>
<feature type="non-terminal residue" evidence="1">
    <location>
        <position position="1"/>
    </location>
</feature>
<dbReference type="Gene3D" id="3.40.50.1000">
    <property type="entry name" value="HAD superfamily/HAD-like"/>
    <property type="match status" value="1"/>
</dbReference>
<comment type="caution">
    <text evidence="1">The sequence shown here is derived from an EMBL/GenBank/DDBJ whole genome shotgun (WGS) entry which is preliminary data.</text>
</comment>
<dbReference type="AlphaFoldDB" id="A0A955L1E7"/>
<sequence length="112" mass="13198">DGKIFEEMYTLLDKFPNPKIILTNANDEEIKNLGLVDLPYELYTLKHNPDKTDPEYFRTLLKDKNLKPEDCVYFEHTPEAVESAQTFGIVSYFYDDIQKDLESLQKFLEKNL</sequence>
<dbReference type="EMBL" id="JAGQLL010000100">
    <property type="protein sequence ID" value="MCA9380611.1"/>
    <property type="molecule type" value="Genomic_DNA"/>
</dbReference>
<dbReference type="Proteomes" id="UP000745577">
    <property type="component" value="Unassembled WGS sequence"/>
</dbReference>
<evidence type="ECO:0000313" key="2">
    <source>
        <dbReference type="Proteomes" id="UP000745577"/>
    </source>
</evidence>
<protein>
    <submittedName>
        <fullName evidence="1">HAD-IA family hydrolase</fullName>
    </submittedName>
</protein>
<reference evidence="1" key="2">
    <citation type="journal article" date="2021" name="Microbiome">
        <title>Successional dynamics and alternative stable states in a saline activated sludge microbial community over 9 years.</title>
        <authorList>
            <person name="Wang Y."/>
            <person name="Ye J."/>
            <person name="Ju F."/>
            <person name="Liu L."/>
            <person name="Boyd J.A."/>
            <person name="Deng Y."/>
            <person name="Parks D.H."/>
            <person name="Jiang X."/>
            <person name="Yin X."/>
            <person name="Woodcroft B.J."/>
            <person name="Tyson G.W."/>
            <person name="Hugenholtz P."/>
            <person name="Polz M.F."/>
            <person name="Zhang T."/>
        </authorList>
    </citation>
    <scope>NUCLEOTIDE SEQUENCE</scope>
    <source>
        <strain evidence="1">HKST-UBA15</strain>
    </source>
</reference>
<dbReference type="InterPro" id="IPR006439">
    <property type="entry name" value="HAD-SF_hydro_IA"/>
</dbReference>
<dbReference type="SUPFAM" id="SSF56784">
    <property type="entry name" value="HAD-like"/>
    <property type="match status" value="1"/>
</dbReference>
<gene>
    <name evidence="1" type="ORF">KC675_05535</name>
</gene>
<accession>A0A955L1E7</accession>
<dbReference type="NCBIfam" id="TIGR01509">
    <property type="entry name" value="HAD-SF-IA-v3"/>
    <property type="match status" value="1"/>
</dbReference>
<evidence type="ECO:0000313" key="1">
    <source>
        <dbReference type="EMBL" id="MCA9380611.1"/>
    </source>
</evidence>
<dbReference type="InterPro" id="IPR036412">
    <property type="entry name" value="HAD-like_sf"/>
</dbReference>
<dbReference type="InterPro" id="IPR023214">
    <property type="entry name" value="HAD_sf"/>
</dbReference>
<keyword evidence="1" id="KW-0378">Hydrolase</keyword>